<dbReference type="SUPFAM" id="SSF49785">
    <property type="entry name" value="Galactose-binding domain-like"/>
    <property type="match status" value="3"/>
</dbReference>
<gene>
    <name evidence="2" type="ORF">PQI24_18680</name>
</gene>
<dbReference type="Proteomes" id="UP001377972">
    <property type="component" value="Unassembled WGS sequence"/>
</dbReference>
<proteinExistence type="predicted"/>
<dbReference type="Gene3D" id="2.60.120.260">
    <property type="entry name" value="Galactose-binding domain-like"/>
    <property type="match status" value="3"/>
</dbReference>
<dbReference type="PROSITE" id="PS51257">
    <property type="entry name" value="PROKAR_LIPOPROTEIN"/>
    <property type="match status" value="1"/>
</dbReference>
<keyword evidence="3" id="KW-1185">Reference proteome</keyword>
<dbReference type="RefSeq" id="WP_339982062.1">
    <property type="nucleotide sequence ID" value="NZ_JAQPZS010000023.1"/>
</dbReference>
<dbReference type="EMBL" id="JAQPZS010000023">
    <property type="protein sequence ID" value="MEJ6498064.1"/>
    <property type="molecule type" value="Genomic_DNA"/>
</dbReference>
<organism evidence="2 3">
    <name type="scientific">Pseudoalteromonas lipolytica</name>
    <dbReference type="NCBI Taxonomy" id="570156"/>
    <lineage>
        <taxon>Bacteria</taxon>
        <taxon>Pseudomonadati</taxon>
        <taxon>Pseudomonadota</taxon>
        <taxon>Gammaproteobacteria</taxon>
        <taxon>Alteromonadales</taxon>
        <taxon>Pseudoalteromonadaceae</taxon>
        <taxon>Pseudoalteromonas</taxon>
    </lineage>
</organism>
<evidence type="ECO:0000313" key="3">
    <source>
        <dbReference type="Proteomes" id="UP001377972"/>
    </source>
</evidence>
<dbReference type="Pfam" id="PF00754">
    <property type="entry name" value="F5_F8_type_C"/>
    <property type="match status" value="3"/>
</dbReference>
<name>A0ABU8SYE4_9GAMM</name>
<sequence length="958" mass="103346">MSFTNKLSVLSIAVITATLFGCGTEEPEGSVGSTGKQVVATPGSIDRAPSVWLRFNDNAAGDIIMQDVYIPAKGLTPYTYYSVLNWNAGMEGGGYAGIQDHPDGRNFIFSLWDPSNGELITAPYQGAGTKVENFGGEGTGLKSWNFELGWQPDHWYTLVAKVWQKDGHTQFGYWSMDKETGIWTHIVTMDYPVENVYFNSNTGSFVEDWLGTGDQTRTALFTAGHKRQLNGSWAGFTKADFNVIQEEATAAYNESYDATSTSEYYRMSSGGSISPDEIEAADVLSRPYSSFSPQNSPLAATIDSIDTQSISWSIPATSTPMYKYTVIVNGEVVSSGQDLSAREASFSAIATDAVVELQLENILGKVTSYTGTVASGLTNNDDTVLFDTESEPLISGEAMTIDAMSKGETRLYEVMAIDSANKLTVELSGNAGDADIYVTAKEAANPDNAECIGYGGTSNETCIVAVNVRKETPYTILVVARSDVEGLSLTATHDGEENGMLNSANFVVTGNTPAQPGNDLKYAFDGDDSTMWHTSWGDDMQEYPHEVVIDLGETVDVNRFEYTPRQDGGRNGTIVSFEIYVSESSVDYGEKVHSGNWADNTNLKLEVFGPVTGRFVKFIALEERGGGAWASAAELRVGIDDGNVYEPIDGSGTGDEDEPVEEPATEAVEVNSTLLDNTTFSYSSTSPAQPGNELALAFDGQDDTHWHTNWDDTSVVYPHEVVIDLGENYAVNRFDYAPRDGGGNGTVVQYELYVSEDEQAFADEPVSSGSFADNGDVKTVTFNDVTGRFVKFVALAERGGNPWAAARELNVGVNLTQAIDMSTVSATSSSAAEVGNELELAFDGDIDTHWHTSWSDSSVTYPHDVVIDLGQSYEVAQFDYTPRPGGGNGTVVKYEVYVSETATEFGEPIAQGEWASNGDVKSAILPATNGRYVKFVALEEQGGGAWASAAEFSVRINP</sequence>
<accession>A0ABU8SYE4</accession>
<feature type="domain" description="F5/8 type C" evidence="1">
    <location>
        <begin position="806"/>
        <end position="958"/>
    </location>
</feature>
<dbReference type="InterPro" id="IPR000421">
    <property type="entry name" value="FA58C"/>
</dbReference>
<dbReference type="Pfam" id="PF11958">
    <property type="entry name" value="DUF3472"/>
    <property type="match status" value="1"/>
</dbReference>
<evidence type="ECO:0000259" key="1">
    <source>
        <dbReference type="PROSITE" id="PS50022"/>
    </source>
</evidence>
<comment type="caution">
    <text evidence="2">The sequence shown here is derived from an EMBL/GenBank/DDBJ whole genome shotgun (WGS) entry which is preliminary data.</text>
</comment>
<dbReference type="Gene3D" id="2.60.120.380">
    <property type="match status" value="1"/>
</dbReference>
<dbReference type="InterPro" id="IPR008979">
    <property type="entry name" value="Galactose-bd-like_sf"/>
</dbReference>
<reference evidence="2 3" key="1">
    <citation type="submission" date="2023-01" db="EMBL/GenBank/DDBJ databases">
        <title>Trichodesmium-associated heterotrophic epibiont bacteria.</title>
        <authorList>
            <person name="Cleveland C.S."/>
            <person name="Webb E.A."/>
        </authorList>
    </citation>
    <scope>NUCLEOTIDE SEQUENCE [LARGE SCALE GENOMIC DNA]</scope>
    <source>
        <strain evidence="2 3">USCH2</strain>
    </source>
</reference>
<protein>
    <submittedName>
        <fullName evidence="2">Discoidin domain-containing protein</fullName>
    </submittedName>
</protein>
<feature type="domain" description="F5/8 type C" evidence="1">
    <location>
        <begin position="663"/>
        <end position="796"/>
    </location>
</feature>
<dbReference type="InterPro" id="IPR021862">
    <property type="entry name" value="DUF3472"/>
</dbReference>
<evidence type="ECO:0000313" key="2">
    <source>
        <dbReference type="EMBL" id="MEJ6498064.1"/>
    </source>
</evidence>
<feature type="domain" description="F5/8 type C" evidence="1">
    <location>
        <begin position="489"/>
        <end position="642"/>
    </location>
</feature>
<dbReference type="PROSITE" id="PS50022">
    <property type="entry name" value="FA58C_3"/>
    <property type="match status" value="3"/>
</dbReference>